<dbReference type="AlphaFoldDB" id="A0A061A540"/>
<dbReference type="GO" id="GO:0007166">
    <property type="term" value="P:cell surface receptor signaling pathway"/>
    <property type="evidence" value="ECO:0007669"/>
    <property type="project" value="TreeGrafter"/>
</dbReference>
<reference evidence="3" key="1">
    <citation type="journal article" date="2014" name="Nat. Commun.">
        <title>The rainbow trout genome provides novel insights into evolution after whole-genome duplication in vertebrates.</title>
        <authorList>
            <person name="Berthelot C."/>
            <person name="Brunet F."/>
            <person name="Chalopin D."/>
            <person name="Juanchich A."/>
            <person name="Bernard M."/>
            <person name="Noel B."/>
            <person name="Bento P."/>
            <person name="Da Silva C."/>
            <person name="Labadie K."/>
            <person name="Alberti A."/>
            <person name="Aury J.M."/>
            <person name="Louis A."/>
            <person name="Dehais P."/>
            <person name="Bardou P."/>
            <person name="Montfort J."/>
            <person name="Klopp C."/>
            <person name="Cabau C."/>
            <person name="Gaspin C."/>
            <person name="Thorgaard G.H."/>
            <person name="Boussaha M."/>
            <person name="Quillet E."/>
            <person name="Guyomard R."/>
            <person name="Galiana D."/>
            <person name="Bobe J."/>
            <person name="Volff J.N."/>
            <person name="Genet C."/>
            <person name="Wincker P."/>
            <person name="Jaillon O."/>
            <person name="Roest Crollius H."/>
            <person name="Guiguen Y."/>
        </authorList>
    </citation>
    <scope>NUCLEOTIDE SEQUENCE [LARGE SCALE GENOMIC DNA]</scope>
</reference>
<evidence type="ECO:0000313" key="4">
    <source>
        <dbReference type="Proteomes" id="UP000193380"/>
    </source>
</evidence>
<dbReference type="InterPro" id="IPR036179">
    <property type="entry name" value="Ig-like_dom_sf"/>
</dbReference>
<dbReference type="InterPro" id="IPR050413">
    <property type="entry name" value="TCR_beta_variable"/>
</dbReference>
<keyword evidence="2" id="KW-0732">Signal</keyword>
<protein>
    <recommendedName>
        <fullName evidence="5">Ig-like domain-containing protein</fullName>
    </recommendedName>
</protein>
<evidence type="ECO:0000256" key="2">
    <source>
        <dbReference type="SAM" id="SignalP"/>
    </source>
</evidence>
<evidence type="ECO:0000256" key="1">
    <source>
        <dbReference type="ARBA" id="ARBA00022859"/>
    </source>
</evidence>
<dbReference type="GO" id="GO:0005886">
    <property type="term" value="C:plasma membrane"/>
    <property type="evidence" value="ECO:0007669"/>
    <property type="project" value="TreeGrafter"/>
</dbReference>
<dbReference type="InterPro" id="IPR013783">
    <property type="entry name" value="Ig-like_fold"/>
</dbReference>
<evidence type="ECO:0000313" key="3">
    <source>
        <dbReference type="EMBL" id="CDR12173.1"/>
    </source>
</evidence>
<keyword evidence="1" id="KW-0391">Immunity</keyword>
<gene>
    <name evidence="3" type="ORF">GSONMT00039189001</name>
</gene>
<name>A0A061A540_ONCMY</name>
<feature type="signal peptide" evidence="2">
    <location>
        <begin position="1"/>
        <end position="19"/>
    </location>
</feature>
<dbReference type="GO" id="GO:0002376">
    <property type="term" value="P:immune system process"/>
    <property type="evidence" value="ECO:0007669"/>
    <property type="project" value="UniProtKB-KW"/>
</dbReference>
<feature type="chain" id="PRO_5001593074" description="Ig-like domain-containing protein" evidence="2">
    <location>
        <begin position="20"/>
        <end position="116"/>
    </location>
</feature>
<sequence length="116" mass="12999">MTRGFLTLSLFWLTGSSLSSKVLQVPSALLESPNVTVIIKCSHTISSYNTILWYQKSIADTNLKLIGFVFYKNPTIEDQFKQHFEIRGDGEIEASLQLLSDPENSAVYYCAASKTQ</sequence>
<dbReference type="Gene3D" id="2.60.40.10">
    <property type="entry name" value="Immunoglobulins"/>
    <property type="match status" value="1"/>
</dbReference>
<dbReference type="Proteomes" id="UP000193380">
    <property type="component" value="Unassembled WGS sequence"/>
</dbReference>
<accession>A0A061A540</accession>
<proteinExistence type="predicted"/>
<reference evidence="3" key="2">
    <citation type="submission" date="2014-03" db="EMBL/GenBank/DDBJ databases">
        <authorList>
            <person name="Genoscope - CEA"/>
        </authorList>
    </citation>
    <scope>NUCLEOTIDE SEQUENCE</scope>
</reference>
<dbReference type="STRING" id="8022.A0A061A540"/>
<dbReference type="PaxDb" id="8022-A0A061A540"/>
<dbReference type="SUPFAM" id="SSF48726">
    <property type="entry name" value="Immunoglobulin"/>
    <property type="match status" value="1"/>
</dbReference>
<dbReference type="CDD" id="cd00099">
    <property type="entry name" value="IgV"/>
    <property type="match status" value="1"/>
</dbReference>
<dbReference type="PANTHER" id="PTHR23268">
    <property type="entry name" value="T-CELL RECEPTOR BETA CHAIN"/>
    <property type="match status" value="1"/>
</dbReference>
<organism evidence="3 4">
    <name type="scientific">Oncorhynchus mykiss</name>
    <name type="common">Rainbow trout</name>
    <name type="synonym">Salmo gairdneri</name>
    <dbReference type="NCBI Taxonomy" id="8022"/>
    <lineage>
        <taxon>Eukaryota</taxon>
        <taxon>Metazoa</taxon>
        <taxon>Chordata</taxon>
        <taxon>Craniata</taxon>
        <taxon>Vertebrata</taxon>
        <taxon>Euteleostomi</taxon>
        <taxon>Actinopterygii</taxon>
        <taxon>Neopterygii</taxon>
        <taxon>Teleostei</taxon>
        <taxon>Protacanthopterygii</taxon>
        <taxon>Salmoniformes</taxon>
        <taxon>Salmonidae</taxon>
        <taxon>Salmoninae</taxon>
        <taxon>Oncorhynchus</taxon>
    </lineage>
</organism>
<evidence type="ECO:0008006" key="5">
    <source>
        <dbReference type="Google" id="ProtNLM"/>
    </source>
</evidence>
<dbReference type="EMBL" id="FR971818">
    <property type="protein sequence ID" value="CDR12173.1"/>
    <property type="molecule type" value="Genomic_DNA"/>
</dbReference>